<sequence>MTTDKINVQEIFENAMRDPTLFSTIDIENLLSSIENEKNDYLENKTMADITNDIYESIRELKINTDIAKSMCEKLIGYRHVDEIHELHKGKHIRWIRMTNKTNLTNGGIVVNVKFLDNGTHVVCKNSQHFFNQIKFDECIIFQKMTVEEQLILMAYENLK</sequence>
<evidence type="ECO:0000313" key="1">
    <source>
        <dbReference type="EMBL" id="QHU16608.1"/>
    </source>
</evidence>
<proteinExistence type="predicted"/>
<name>A0A6C0KJW2_9ZZZZ</name>
<organism evidence="1">
    <name type="scientific">viral metagenome</name>
    <dbReference type="NCBI Taxonomy" id="1070528"/>
    <lineage>
        <taxon>unclassified sequences</taxon>
        <taxon>metagenomes</taxon>
        <taxon>organismal metagenomes</taxon>
    </lineage>
</organism>
<accession>A0A6C0KJW2</accession>
<dbReference type="AlphaFoldDB" id="A0A6C0KJW2"/>
<protein>
    <submittedName>
        <fullName evidence="1">Uncharacterized protein</fullName>
    </submittedName>
</protein>
<reference evidence="1" key="1">
    <citation type="journal article" date="2020" name="Nature">
        <title>Giant virus diversity and host interactions through global metagenomics.</title>
        <authorList>
            <person name="Schulz F."/>
            <person name="Roux S."/>
            <person name="Paez-Espino D."/>
            <person name="Jungbluth S."/>
            <person name="Walsh D.A."/>
            <person name="Denef V.J."/>
            <person name="McMahon K.D."/>
            <person name="Konstantinidis K.T."/>
            <person name="Eloe-Fadrosh E.A."/>
            <person name="Kyrpides N.C."/>
            <person name="Woyke T."/>
        </authorList>
    </citation>
    <scope>NUCLEOTIDE SEQUENCE</scope>
    <source>
        <strain evidence="1">GVMAG-S-3300012000-53</strain>
    </source>
</reference>
<dbReference type="EMBL" id="MN740887">
    <property type="protein sequence ID" value="QHU16608.1"/>
    <property type="molecule type" value="Genomic_DNA"/>
</dbReference>